<dbReference type="STRING" id="154538.A0A1M2V4Z8"/>
<dbReference type="PROSITE" id="PS51384">
    <property type="entry name" value="FAD_FR"/>
    <property type="match status" value="1"/>
</dbReference>
<keyword evidence="3" id="KW-0813">Transport</keyword>
<evidence type="ECO:0000256" key="3">
    <source>
        <dbReference type="ARBA" id="ARBA00022448"/>
    </source>
</evidence>
<evidence type="ECO:0000256" key="8">
    <source>
        <dbReference type="ARBA" id="ARBA00023065"/>
    </source>
</evidence>
<dbReference type="InterPro" id="IPR013121">
    <property type="entry name" value="Fe_red_NAD-bd_6"/>
</dbReference>
<dbReference type="OMA" id="VINWIDI"/>
<organism evidence="13 14">
    <name type="scientific">Trametes pubescens</name>
    <name type="common">White-rot fungus</name>
    <dbReference type="NCBI Taxonomy" id="154538"/>
    <lineage>
        <taxon>Eukaryota</taxon>
        <taxon>Fungi</taxon>
        <taxon>Dikarya</taxon>
        <taxon>Basidiomycota</taxon>
        <taxon>Agaricomycotina</taxon>
        <taxon>Agaricomycetes</taxon>
        <taxon>Polyporales</taxon>
        <taxon>Polyporaceae</taxon>
        <taxon>Trametes</taxon>
    </lineage>
</organism>
<dbReference type="InterPro" id="IPR051410">
    <property type="entry name" value="Ferric/Cupric_Reductase"/>
</dbReference>
<keyword evidence="14" id="KW-1185">Reference proteome</keyword>
<dbReference type="InterPro" id="IPR039261">
    <property type="entry name" value="FNR_nucleotide-bd"/>
</dbReference>
<evidence type="ECO:0000256" key="6">
    <source>
        <dbReference type="ARBA" id="ARBA00022989"/>
    </source>
</evidence>
<keyword evidence="7" id="KW-0560">Oxidoreductase</keyword>
<evidence type="ECO:0000256" key="5">
    <source>
        <dbReference type="ARBA" id="ARBA00022982"/>
    </source>
</evidence>
<feature type="transmembrane region" description="Helical" evidence="11">
    <location>
        <begin position="191"/>
        <end position="213"/>
    </location>
</feature>
<keyword evidence="8" id="KW-0406">Ion transport</keyword>
<dbReference type="SFLD" id="SFLDG01168">
    <property type="entry name" value="Ferric_reductase_subgroup_(FRE"/>
    <property type="match status" value="1"/>
</dbReference>
<dbReference type="EMBL" id="MNAD01001654">
    <property type="protein sequence ID" value="OJT02648.1"/>
    <property type="molecule type" value="Genomic_DNA"/>
</dbReference>
<dbReference type="InterPro" id="IPR017927">
    <property type="entry name" value="FAD-bd_FR_type"/>
</dbReference>
<feature type="domain" description="FAD-binding FR-type" evidence="12">
    <location>
        <begin position="309"/>
        <end position="440"/>
    </location>
</feature>
<dbReference type="SFLD" id="SFLDS00052">
    <property type="entry name" value="Ferric_Reductase_Domain"/>
    <property type="match status" value="1"/>
</dbReference>
<keyword evidence="4 11" id="KW-0812">Transmembrane</keyword>
<feature type="transmembrane region" description="Helical" evidence="11">
    <location>
        <begin position="446"/>
        <end position="466"/>
    </location>
</feature>
<evidence type="ECO:0000256" key="1">
    <source>
        <dbReference type="ARBA" id="ARBA00004141"/>
    </source>
</evidence>
<feature type="transmembrane region" description="Helical" evidence="11">
    <location>
        <begin position="34"/>
        <end position="54"/>
    </location>
</feature>
<evidence type="ECO:0000256" key="2">
    <source>
        <dbReference type="ARBA" id="ARBA00006278"/>
    </source>
</evidence>
<comment type="similarity">
    <text evidence="2">Belongs to the ferric reductase (FRE) family.</text>
</comment>
<keyword evidence="10" id="KW-0325">Glycoprotein</keyword>
<proteinExistence type="inferred from homology"/>
<dbReference type="InterPro" id="IPR013130">
    <property type="entry name" value="Fe3_Rdtase_TM_dom"/>
</dbReference>
<dbReference type="Proteomes" id="UP000184267">
    <property type="component" value="Unassembled WGS sequence"/>
</dbReference>
<evidence type="ECO:0000256" key="7">
    <source>
        <dbReference type="ARBA" id="ARBA00023002"/>
    </source>
</evidence>
<dbReference type="Pfam" id="PF08030">
    <property type="entry name" value="NAD_binding_6"/>
    <property type="match status" value="1"/>
</dbReference>
<evidence type="ECO:0000256" key="11">
    <source>
        <dbReference type="SAM" id="Phobius"/>
    </source>
</evidence>
<keyword evidence="6 11" id="KW-1133">Transmembrane helix</keyword>
<name>A0A1M2V4Z8_TRAPU</name>
<dbReference type="Pfam" id="PF01794">
    <property type="entry name" value="Ferric_reduct"/>
    <property type="match status" value="1"/>
</dbReference>
<dbReference type="OrthoDB" id="17725at2759"/>
<comment type="caution">
    <text evidence="13">The sequence shown here is derived from an EMBL/GenBank/DDBJ whole genome shotgun (WGS) entry which is preliminary data.</text>
</comment>
<evidence type="ECO:0000256" key="10">
    <source>
        <dbReference type="ARBA" id="ARBA00023180"/>
    </source>
</evidence>
<feature type="transmembrane region" description="Helical" evidence="11">
    <location>
        <begin position="219"/>
        <end position="237"/>
    </location>
</feature>
<dbReference type="PANTHER" id="PTHR32361">
    <property type="entry name" value="FERRIC/CUPRIC REDUCTASE TRANSMEMBRANE COMPONENT"/>
    <property type="match status" value="1"/>
</dbReference>
<evidence type="ECO:0000256" key="9">
    <source>
        <dbReference type="ARBA" id="ARBA00023136"/>
    </source>
</evidence>
<keyword evidence="9 11" id="KW-0472">Membrane</keyword>
<dbReference type="GO" id="GO:0006879">
    <property type="term" value="P:intracellular iron ion homeostasis"/>
    <property type="evidence" value="ECO:0007669"/>
    <property type="project" value="TreeGrafter"/>
</dbReference>
<gene>
    <name evidence="13" type="ORF">TRAPUB_6829</name>
</gene>
<dbReference type="InterPro" id="IPR013112">
    <property type="entry name" value="FAD-bd_8"/>
</dbReference>
<protein>
    <submittedName>
        <fullName evidence="13">Ferric reductase transmembrane component 3</fullName>
    </submittedName>
</protein>
<dbReference type="GO" id="GO:0000293">
    <property type="term" value="F:ferric-chelate reductase activity"/>
    <property type="evidence" value="ECO:0007669"/>
    <property type="project" value="UniProtKB-ARBA"/>
</dbReference>
<dbReference type="GO" id="GO:0015677">
    <property type="term" value="P:copper ion import"/>
    <property type="evidence" value="ECO:0007669"/>
    <property type="project" value="TreeGrafter"/>
</dbReference>
<evidence type="ECO:0000313" key="14">
    <source>
        <dbReference type="Proteomes" id="UP000184267"/>
    </source>
</evidence>
<dbReference type="Pfam" id="PF08022">
    <property type="entry name" value="FAD_binding_8"/>
    <property type="match status" value="1"/>
</dbReference>
<reference evidence="13 14" key="1">
    <citation type="submission" date="2016-10" db="EMBL/GenBank/DDBJ databases">
        <title>Genome sequence of the basidiomycete white-rot fungus Trametes pubescens.</title>
        <authorList>
            <person name="Makela M.R."/>
            <person name="Granchi Z."/>
            <person name="Peng M."/>
            <person name="De Vries R.P."/>
            <person name="Grigoriev I."/>
            <person name="Riley R."/>
            <person name="Hilden K."/>
        </authorList>
    </citation>
    <scope>NUCLEOTIDE SEQUENCE [LARGE SCALE GENOMIC DNA]</scope>
    <source>
        <strain evidence="13 14">FBCC735</strain>
    </source>
</reference>
<dbReference type="GO" id="GO:0005886">
    <property type="term" value="C:plasma membrane"/>
    <property type="evidence" value="ECO:0007669"/>
    <property type="project" value="TreeGrafter"/>
</dbReference>
<evidence type="ECO:0000313" key="13">
    <source>
        <dbReference type="EMBL" id="OJT02648.1"/>
    </source>
</evidence>
<evidence type="ECO:0000256" key="4">
    <source>
        <dbReference type="ARBA" id="ARBA00022692"/>
    </source>
</evidence>
<sequence length="625" mass="69818">MSTGSNSTVSAAAVLAAKDQAIGVPRNIAYTHQLWWFVASFIGLIAVGQFLSWISSRLFAPSSREEKRDAELEGRRASRARRFSWSRLPIALVNHFRVLAFRNTVDVGQKYTYTYAEVCITVGYVIALFTWEFVNTTGLAGSTLTFGYWSGRAAALSVSQIPLITALGTKNSIFAYITGVSYDKLNFFHRMVARVVFILLWVHACSKIATIAPASYKEWYIRAALTAITAFTILMVVSYRSIRSRYYEFFFFTHFTMVLIFLIGGYYHAKQLSTFSTYIWPSFLIWGIDRFCRFLRLAYYNSYIFSAAPRPPTGIDASVELLSAQFVRLRFPRPSQLKWTPGQAAFLIMPSVSTIPFEAHPFTIASVDSRYRLRGKSISRIDSLATLTDPRDMRDAPESEELQFMINVREGFTKRLAQAAETGRRVKVFVDGPYGFSPSLSGDDTVVLVAGGSGISLVLSMFLGLVSDVQNGKSRCRRVVFIWSIRDPKQLDWISETMGKALELAPEQLDVSVRIFMTGRGRVPDRTPIMDGDDASASAYEMMPPAMEIRRPLLSFAAVQVDQGRPELSKLLKDEVLNTVGRISVTVCGGQTIAKSCRDALQIPFSQSLYGGPSVVLHVESFGYA</sequence>
<dbReference type="GO" id="GO:0006826">
    <property type="term" value="P:iron ion transport"/>
    <property type="evidence" value="ECO:0007669"/>
    <property type="project" value="TreeGrafter"/>
</dbReference>
<dbReference type="PANTHER" id="PTHR32361:SF9">
    <property type="entry name" value="FERRIC REDUCTASE TRANSMEMBRANE COMPONENT 3-RELATED"/>
    <property type="match status" value="1"/>
</dbReference>
<evidence type="ECO:0000259" key="12">
    <source>
        <dbReference type="PROSITE" id="PS51384"/>
    </source>
</evidence>
<keyword evidence="5" id="KW-0249">Electron transport</keyword>
<dbReference type="Gene3D" id="3.40.50.80">
    <property type="entry name" value="Nucleotide-binding domain of ferredoxin-NADP reductase (FNR) module"/>
    <property type="match status" value="1"/>
</dbReference>
<comment type="subcellular location">
    <subcellularLocation>
        <location evidence="1">Membrane</location>
        <topology evidence="1">Multi-pass membrane protein</topology>
    </subcellularLocation>
</comment>
<dbReference type="CDD" id="cd06186">
    <property type="entry name" value="NOX_Duox_like_FAD_NADP"/>
    <property type="match status" value="1"/>
</dbReference>
<accession>A0A1M2V4Z8</accession>
<dbReference type="AlphaFoldDB" id="A0A1M2V4Z8"/>
<dbReference type="SUPFAM" id="SSF52343">
    <property type="entry name" value="Ferredoxin reductase-like, C-terminal NADP-linked domain"/>
    <property type="match status" value="1"/>
</dbReference>
<feature type="transmembrane region" description="Helical" evidence="11">
    <location>
        <begin position="249"/>
        <end position="269"/>
    </location>
</feature>